<reference evidence="1 2" key="1">
    <citation type="submission" date="2023-06" db="EMBL/GenBank/DDBJ databases">
        <title>Draft genome sequence of Novosphingobium sp. strain IK01.</title>
        <authorList>
            <person name="Hatamoto M."/>
            <person name="Ikarashi T."/>
            <person name="Yamaguchi T."/>
        </authorList>
    </citation>
    <scope>NUCLEOTIDE SEQUENCE [LARGE SCALE GENOMIC DNA]</scope>
    <source>
        <strain evidence="1 2">IK01</strain>
    </source>
</reference>
<dbReference type="InterPro" id="IPR011856">
    <property type="entry name" value="tRNA_endonuc-like_dom_sf"/>
</dbReference>
<evidence type="ECO:0008006" key="3">
    <source>
        <dbReference type="Google" id="ProtNLM"/>
    </source>
</evidence>
<keyword evidence="2" id="KW-1185">Reference proteome</keyword>
<proteinExistence type="predicted"/>
<comment type="caution">
    <text evidence="1">The sequence shown here is derived from an EMBL/GenBank/DDBJ whole genome shotgun (WGS) entry which is preliminary data.</text>
</comment>
<accession>A0ABQ6P893</accession>
<dbReference type="InterPro" id="IPR009394">
    <property type="entry name" value="MmcB-like"/>
</dbReference>
<dbReference type="Proteomes" id="UP001187221">
    <property type="component" value="Unassembled WGS sequence"/>
</dbReference>
<evidence type="ECO:0000313" key="2">
    <source>
        <dbReference type="Proteomes" id="UP001187221"/>
    </source>
</evidence>
<gene>
    <name evidence="1" type="ORF">NUTIK01_22380</name>
</gene>
<dbReference type="EMBL" id="BTFW01000001">
    <property type="protein sequence ID" value="GMM61461.1"/>
    <property type="molecule type" value="Genomic_DNA"/>
</dbReference>
<dbReference type="Gene3D" id="3.40.1350.10">
    <property type="match status" value="1"/>
</dbReference>
<evidence type="ECO:0000313" key="1">
    <source>
        <dbReference type="EMBL" id="GMM61461.1"/>
    </source>
</evidence>
<name>A0ABQ6P893_9SPHN</name>
<organism evidence="1 2">
    <name type="scientific">Novosphingobium pituita</name>
    <dbReference type="NCBI Taxonomy" id="3056842"/>
    <lineage>
        <taxon>Bacteria</taxon>
        <taxon>Pseudomonadati</taxon>
        <taxon>Pseudomonadota</taxon>
        <taxon>Alphaproteobacteria</taxon>
        <taxon>Sphingomonadales</taxon>
        <taxon>Sphingomonadaceae</taxon>
        <taxon>Novosphingobium</taxon>
    </lineage>
</organism>
<dbReference type="Pfam" id="PF06319">
    <property type="entry name" value="MmcB-like"/>
    <property type="match status" value="1"/>
</dbReference>
<sequence>MLYAFALCSYSGVMDDSPLSPLSPAGPDSGPGEDTVFAREALAVARGIGRLFARNGIWCLPEMPLRNGRRADLMGVDAKGRVVIVEIKVSRADLLGDAKWTDYLDHCDRFYWGLAPHLDRAVLEDAAFRPEACGIIVADGYDAEILRPAPSLPLAAARRKVEVERLARAALRRLVVNGDPACSAWG</sequence>
<protein>
    <recommendedName>
        <fullName evidence="3">DNA repair protein MmcB-related protein</fullName>
    </recommendedName>
</protein>